<dbReference type="Proteomes" id="UP000824721">
    <property type="component" value="Chromosome"/>
</dbReference>
<sequence length="1033" mass="119712">MKNYSFINTVTVRNPIQDKQLDLSWEKIVALFSEKAHREALFLGSPAVYDTLVAWEKGANTLETIAIEKLKITLYKYASRLANRATPFGMFATVAAATISANSALAVQNSTLGRHTKLDMFFLGSLLPIITKNEDIRSVLQYYPNNSLYEVVDKYRYVEYYFKDNVRFHKISEVEKTEYLEAVLTISRNGTSIKALIELLVDEEVTVEEAKEFIDTLIENQFIVSELEFTVTGKDYLEKLIDTFREERFAFYEATVISKLITTLKEKITALDTNGTNTSDVYLEIYNLLRNQIGNEVDIAKLFQVDSYRKMTGSISFKTLKSLRSAITALNKLQSSPENGTLKEFKKRFLERYEEYEQPLAAVLDPDIGLGYAKQTGAKTPLLDNLAVIPHKQEEKQLLFDNKKTFLLKKLWVALQNNATVIEITDEELKDFQENELLYPDTFSVFTNIFTEAGNEKINLKSVSGTSANALIGRFTHLDANILALANEISSLESQLNPDKIIAEIVHLPQARTGNILYRNFQRDYEIPYLGNASVHQEHQIQIDDLYVSVRNNKVVLRSKRLNKEIIPRLSNAHNYSANALPIYHFLCDIQNQDTFGLKFSWGPLQAEFDFLPRVQYKDVLFARATRNIKKQDIETILTTEESKIVEVVRAYQKKRNIPNLIYSTQGDNEVLINFNNALSCKVFYSMLKGKNFLQLKEFLFEEDCITEKYCNEIILSAHRNVPTTIATSIADFTSEEIPDVKESFSIGDDWLYYKFYCGERAGEEVLTRIINPLVSELYHKNLITKWFFIRYNDTLGHHIRFRILLNDLNNFTDCIQLVKKHTTEFENSKVIWKVQTDSYLRELQRYGHYAIEATESLFHYDSFCTLQFTAMIEGDSGEKIRWLFAMLSIDHLMNDFSISLEDCVKLFNVAKTSFGKEFNRSGKLNKDINTLFADNELEIERFLDKNNIEEMYEPLLQILAVRSQNNIPVIEVLQKFDAQNKLPRPLHEVLLSYVHMICNRIFLSQHRRHEMVVYDFMYKYYKKRSYLTPITC</sequence>
<dbReference type="InterPro" id="IPR006827">
    <property type="entry name" value="Lant_deHydtase_N"/>
</dbReference>
<protein>
    <submittedName>
        <fullName evidence="3">Lantibiotic dehydratase</fullName>
    </submittedName>
</protein>
<dbReference type="KEGG" id="fdv:JJC05_08805"/>
<dbReference type="Pfam" id="PF04738">
    <property type="entry name" value="Lant_dehydr_N"/>
    <property type="match status" value="1"/>
</dbReference>
<feature type="domain" description="Thiopeptide-type bacteriocin biosynthesis" evidence="2">
    <location>
        <begin position="751"/>
        <end position="1022"/>
    </location>
</feature>
<dbReference type="AlphaFoldDB" id="A0A8G0KS55"/>
<proteinExistence type="predicted"/>
<accession>A0A8G0KS55</accession>
<evidence type="ECO:0000259" key="2">
    <source>
        <dbReference type="Pfam" id="PF14028"/>
    </source>
</evidence>
<reference evidence="3" key="1">
    <citation type="submission" date="2020-12" db="EMBL/GenBank/DDBJ databases">
        <title>Genome sequencing of genetic groups of Flavobacterium columnare.</title>
        <authorList>
            <person name="Waldbieser G.C."/>
            <person name="Griffin M.J."/>
            <person name="LaFrentz B.R."/>
        </authorList>
    </citation>
    <scope>NUCLEOTIDE SEQUENCE</scope>
    <source>
        <strain evidence="3">90-106</strain>
    </source>
</reference>
<feature type="domain" description="Lantibiotic dehydratase N-terminal" evidence="1">
    <location>
        <begin position="35"/>
        <end position="681"/>
    </location>
</feature>
<organism evidence="3">
    <name type="scientific">Flavobacterium columnare</name>
    <dbReference type="NCBI Taxonomy" id="996"/>
    <lineage>
        <taxon>Bacteria</taxon>
        <taxon>Pseudomonadati</taxon>
        <taxon>Bacteroidota</taxon>
        <taxon>Flavobacteriia</taxon>
        <taxon>Flavobacteriales</taxon>
        <taxon>Flavobacteriaceae</taxon>
        <taxon>Flavobacterium</taxon>
    </lineage>
</organism>
<dbReference type="Pfam" id="PF14028">
    <property type="entry name" value="Lant_dehydr_C"/>
    <property type="match status" value="1"/>
</dbReference>
<name>A0A8G0KS55_9FLAO</name>
<dbReference type="InterPro" id="IPR023809">
    <property type="entry name" value="Thiopep_bacteriocin_synth_dom"/>
</dbReference>
<evidence type="ECO:0000259" key="1">
    <source>
        <dbReference type="Pfam" id="PF04738"/>
    </source>
</evidence>
<dbReference type="NCBIfam" id="TIGR03891">
    <property type="entry name" value="thiopep_ocin"/>
    <property type="match status" value="1"/>
</dbReference>
<dbReference type="EMBL" id="CP067378">
    <property type="protein sequence ID" value="QYS87988.1"/>
    <property type="molecule type" value="Genomic_DNA"/>
</dbReference>
<gene>
    <name evidence="3" type="ORF">JJC05_08805</name>
</gene>
<evidence type="ECO:0000313" key="3">
    <source>
        <dbReference type="EMBL" id="QYS87988.1"/>
    </source>
</evidence>